<keyword evidence="3" id="KW-1185">Reference proteome</keyword>
<accession>A0A7T8JSY0</accession>
<gene>
    <name evidence="2" type="ORF">FKW44_025130</name>
</gene>
<proteinExistence type="predicted"/>
<keyword evidence="2" id="KW-0378">Hydrolase</keyword>
<keyword evidence="2" id="KW-0347">Helicase</keyword>
<sequence>MLLRNLHPPSLCNGTKLVVTKLLPNVIKAKVLTGSGKGEEVMIPRIPSFPPQVIWHSASRDFSFQCAFALPCQ</sequence>
<reference evidence="3" key="1">
    <citation type="submission" date="2021-01" db="EMBL/GenBank/DDBJ databases">
        <title>Caligus Genome Assembly.</title>
        <authorList>
            <person name="Gallardo-Escarate C."/>
        </authorList>
    </citation>
    <scope>NUCLEOTIDE SEQUENCE [LARGE SCALE GENOMIC DNA]</scope>
</reference>
<dbReference type="AlphaFoldDB" id="A0A7T8JSY0"/>
<feature type="domain" description="DNA helicase Pif1-like 2B" evidence="1">
    <location>
        <begin position="1"/>
        <end position="22"/>
    </location>
</feature>
<keyword evidence="2" id="KW-0067">ATP-binding</keyword>
<protein>
    <submittedName>
        <fullName evidence="2">ATP-dependent DNA helicase</fullName>
    </submittedName>
</protein>
<dbReference type="EMBL" id="CP045910">
    <property type="protein sequence ID" value="QQP31512.1"/>
    <property type="molecule type" value="Genomic_DNA"/>
</dbReference>
<dbReference type="GO" id="GO:0004386">
    <property type="term" value="F:helicase activity"/>
    <property type="evidence" value="ECO:0007669"/>
    <property type="project" value="UniProtKB-KW"/>
</dbReference>
<evidence type="ECO:0000313" key="2">
    <source>
        <dbReference type="EMBL" id="QQP31512.1"/>
    </source>
</evidence>
<evidence type="ECO:0000313" key="3">
    <source>
        <dbReference type="Proteomes" id="UP000595437"/>
    </source>
</evidence>
<name>A0A7T8JSY0_CALRO</name>
<dbReference type="InterPro" id="IPR049163">
    <property type="entry name" value="Pif1-like_2B_dom"/>
</dbReference>
<organism evidence="2 3">
    <name type="scientific">Caligus rogercresseyi</name>
    <name type="common">Sea louse</name>
    <dbReference type="NCBI Taxonomy" id="217165"/>
    <lineage>
        <taxon>Eukaryota</taxon>
        <taxon>Metazoa</taxon>
        <taxon>Ecdysozoa</taxon>
        <taxon>Arthropoda</taxon>
        <taxon>Crustacea</taxon>
        <taxon>Multicrustacea</taxon>
        <taxon>Hexanauplia</taxon>
        <taxon>Copepoda</taxon>
        <taxon>Siphonostomatoida</taxon>
        <taxon>Caligidae</taxon>
        <taxon>Caligus</taxon>
    </lineage>
</organism>
<keyword evidence="2" id="KW-0547">Nucleotide-binding</keyword>
<evidence type="ECO:0000259" key="1">
    <source>
        <dbReference type="Pfam" id="PF21530"/>
    </source>
</evidence>
<dbReference type="Proteomes" id="UP000595437">
    <property type="component" value="Chromosome 21"/>
</dbReference>
<dbReference type="Pfam" id="PF21530">
    <property type="entry name" value="Pif1_2B_dom"/>
    <property type="match status" value="1"/>
</dbReference>
<dbReference type="OrthoDB" id="6583552at2759"/>